<feature type="compositionally biased region" description="Polar residues" evidence="1">
    <location>
        <begin position="1"/>
        <end position="10"/>
    </location>
</feature>
<reference evidence="2 3" key="1">
    <citation type="submission" date="2012-05" db="EMBL/GenBank/DDBJ databases">
        <title>Finished chromosome of genome of Oscillatoria sp. PCC 7112.</title>
        <authorList>
            <consortium name="US DOE Joint Genome Institute"/>
            <person name="Gugger M."/>
            <person name="Coursin T."/>
            <person name="Rippka R."/>
            <person name="Tandeau De Marsac N."/>
            <person name="Huntemann M."/>
            <person name="Wei C.-L."/>
            <person name="Han J."/>
            <person name="Detter J.C."/>
            <person name="Han C."/>
            <person name="Tapia R."/>
            <person name="Davenport K."/>
            <person name="Daligault H."/>
            <person name="Erkkila T."/>
            <person name="Gu W."/>
            <person name="Munk A.C.C."/>
            <person name="Teshima H."/>
            <person name="Xu Y."/>
            <person name="Chain P."/>
            <person name="Chen A."/>
            <person name="Krypides N."/>
            <person name="Mavromatis K."/>
            <person name="Markowitz V."/>
            <person name="Szeto E."/>
            <person name="Ivanova N."/>
            <person name="Mikhailova N."/>
            <person name="Ovchinnikova G."/>
            <person name="Pagani I."/>
            <person name="Pati A."/>
            <person name="Goodwin L."/>
            <person name="Peters L."/>
            <person name="Pitluck S."/>
            <person name="Woyke T."/>
            <person name="Kerfeld C."/>
        </authorList>
    </citation>
    <scope>NUCLEOTIDE SEQUENCE [LARGE SCALE GENOMIC DNA]</scope>
    <source>
        <strain evidence="2 3">PCC 7112</strain>
    </source>
</reference>
<dbReference type="RefSeq" id="WP_015174278.1">
    <property type="nucleotide sequence ID" value="NC_019729.1"/>
</dbReference>
<dbReference type="eggNOG" id="COG1649">
    <property type="taxonomic scope" value="Bacteria"/>
</dbReference>
<sequence>MRTRNGQTVTVYKDGRKDETQTSSYERWWSDSNTDKGVTTYTSGSSTWSSTYRRTEFKGGYSWSETISGTNTESVTKGGVTTSKQTNWSWTRSGTVWDDGRNNWSESWSKSNWENGRSVPGESETARGSYDPKGTGTQTNNLPQAGEAPRLTKPPKDILELNKQPKYKPQPSQEFYELPIANPEIEKKFPGDFFAGNPAPRKPTFKEQIEKLLKSGAIANYNQIVGLIIQNNSLEDLRSVVGDVGMRTLIVDKFRQKPEMATAIMAALLKGMQRWQNPAPNDFVLHFDVDKSSDPMSYDANMNCWEMILYAAFLCGQITTSQIREFFKRAKYGPGFFSGMPMMGYDESLHSMSLYPAANNRQQSGPYNQDNFFFIELPIKEIQIM</sequence>
<feature type="compositionally biased region" description="Low complexity" evidence="1">
    <location>
        <begin position="102"/>
        <end position="115"/>
    </location>
</feature>
<dbReference type="HOGENOM" id="CLU_717361_0_0_3"/>
<protein>
    <submittedName>
        <fullName evidence="2">Uncharacterized protein</fullName>
    </submittedName>
</protein>
<gene>
    <name evidence="2" type="ORF">Osc7112_0324</name>
</gene>
<dbReference type="EMBL" id="CP003614">
    <property type="protein sequence ID" value="AFZ04943.1"/>
    <property type="molecule type" value="Genomic_DNA"/>
</dbReference>
<accession>K9VA20</accession>
<feature type="region of interest" description="Disordered" evidence="1">
    <location>
        <begin position="1"/>
        <end position="25"/>
    </location>
</feature>
<keyword evidence="3" id="KW-1185">Reference proteome</keyword>
<feature type="compositionally biased region" description="Polar residues" evidence="1">
    <location>
        <begin position="72"/>
        <end position="94"/>
    </location>
</feature>
<evidence type="ECO:0000313" key="2">
    <source>
        <dbReference type="EMBL" id="AFZ04943.1"/>
    </source>
</evidence>
<dbReference type="eggNOG" id="COG3188">
    <property type="taxonomic scope" value="Bacteria"/>
</dbReference>
<feature type="region of interest" description="Disordered" evidence="1">
    <location>
        <begin position="72"/>
        <end position="171"/>
    </location>
</feature>
<organism evidence="2 3">
    <name type="scientific">Phormidium nigroviride PCC 7112</name>
    <dbReference type="NCBI Taxonomy" id="179408"/>
    <lineage>
        <taxon>Bacteria</taxon>
        <taxon>Bacillati</taxon>
        <taxon>Cyanobacteriota</taxon>
        <taxon>Cyanophyceae</taxon>
        <taxon>Oscillatoriophycideae</taxon>
        <taxon>Oscillatoriales</taxon>
        <taxon>Oscillatoriaceae</taxon>
        <taxon>Phormidium</taxon>
    </lineage>
</organism>
<dbReference type="KEGG" id="oni:Osc7112_0324"/>
<dbReference type="OrthoDB" id="4317910at2"/>
<evidence type="ECO:0000256" key="1">
    <source>
        <dbReference type="SAM" id="MobiDB-lite"/>
    </source>
</evidence>
<name>K9VA20_9CYAN</name>
<proteinExistence type="predicted"/>
<evidence type="ECO:0000313" key="3">
    <source>
        <dbReference type="Proteomes" id="UP000010478"/>
    </source>
</evidence>
<dbReference type="AlphaFoldDB" id="K9VA20"/>
<dbReference type="Proteomes" id="UP000010478">
    <property type="component" value="Chromosome"/>
</dbReference>